<dbReference type="Pfam" id="PF01619">
    <property type="entry name" value="Pro_dh"/>
    <property type="match status" value="1"/>
</dbReference>
<sequence length="475" mass="51393">MSGLRNGRIASTAYKALSTQSPLVASVSRAGAVSQREPVAPENASPLAALSAGALCRSLFTNTVSSTPWLLSPAISFLSYLCQPRRPLLFDVERNRPFAWLMKQTVYKQFCGGETPAETKATMRRMRDMGFRGTIITLATETVFDYRKNLVHGLGVEAGAGEGAAMCPAIAAWRKRTLGAVELLDEGDQLAIKITGAGPLVTDALAAGEPLPAQMLDALDEISTRCKAQRARILIDAESQLYQFGILQVGLDLMRKYNRGGHAVIYSTYQAYLKSTPASVARDLAAALDEGFTLGLKLVRGAYLSTDKRSLIHDTKEDTDAAYDAIALGALRQDLLGFSSSSSSSGVEQQRTECKGTQRRPFPSVNLFLASHNRESVVAAHELHRQRSEQGLPTVPVGFAQLQGMSDALSFGLLRLGGAPEVYKCTTWGSLAECLGYLARRASENRDAASRTSDEFAALRAEARRRLGRLLRLQG</sequence>
<evidence type="ECO:0000256" key="3">
    <source>
        <dbReference type="ARBA" id="ARBA00023002"/>
    </source>
</evidence>
<keyword evidence="5" id="KW-0274">FAD</keyword>
<keyword evidence="3 5" id="KW-0560">Oxidoreductase</keyword>
<evidence type="ECO:0000313" key="8">
    <source>
        <dbReference type="EMBL" id="UNI17797.1"/>
    </source>
</evidence>
<dbReference type="AlphaFoldDB" id="A0A9Q8QFL7"/>
<comment type="cofactor">
    <cofactor evidence="5">
        <name>FAD</name>
        <dbReference type="ChEBI" id="CHEBI:57692"/>
    </cofactor>
</comment>
<dbReference type="GO" id="GO:0071949">
    <property type="term" value="F:FAD binding"/>
    <property type="evidence" value="ECO:0007669"/>
    <property type="project" value="TreeGrafter"/>
</dbReference>
<protein>
    <recommendedName>
        <fullName evidence="2 5">Proline dehydrogenase</fullName>
        <ecNumber evidence="2 5">1.5.5.2</ecNumber>
    </recommendedName>
</protein>
<dbReference type="PANTHER" id="PTHR13914:SF0">
    <property type="entry name" value="PROLINE DEHYDROGENASE 1, MITOCHONDRIAL"/>
    <property type="match status" value="1"/>
</dbReference>
<dbReference type="PANTHER" id="PTHR13914">
    <property type="entry name" value="PROLINE OXIDASE"/>
    <property type="match status" value="1"/>
</dbReference>
<dbReference type="GO" id="GO:0005739">
    <property type="term" value="C:mitochondrion"/>
    <property type="evidence" value="ECO:0007669"/>
    <property type="project" value="TreeGrafter"/>
</dbReference>
<evidence type="ECO:0000259" key="7">
    <source>
        <dbReference type="Pfam" id="PF01619"/>
    </source>
</evidence>
<dbReference type="EC" id="1.5.5.2" evidence="2 5"/>
<dbReference type="GeneID" id="72066071"/>
<evidence type="ECO:0000256" key="1">
    <source>
        <dbReference type="ARBA" id="ARBA00005869"/>
    </source>
</evidence>
<proteinExistence type="inferred from homology"/>
<evidence type="ECO:0000313" key="9">
    <source>
        <dbReference type="Proteomes" id="UP000829364"/>
    </source>
</evidence>
<comment type="function">
    <text evidence="5">Converts proline to delta-1-pyrroline-5-carboxylate.</text>
</comment>
<dbReference type="Proteomes" id="UP000829364">
    <property type="component" value="Chromosome 3"/>
</dbReference>
<evidence type="ECO:0000256" key="5">
    <source>
        <dbReference type="RuleBase" id="RU364054"/>
    </source>
</evidence>
<gene>
    <name evidence="8" type="primary">PUT1_1</name>
    <name evidence="8" type="ORF">JDV02_004116</name>
</gene>
<accession>A0A9Q8QFL7</accession>
<evidence type="ECO:0000256" key="4">
    <source>
        <dbReference type="ARBA" id="ARBA00023062"/>
    </source>
</evidence>
<organism evidence="8 9">
    <name type="scientific">Purpureocillium takamizusanense</name>
    <dbReference type="NCBI Taxonomy" id="2060973"/>
    <lineage>
        <taxon>Eukaryota</taxon>
        <taxon>Fungi</taxon>
        <taxon>Dikarya</taxon>
        <taxon>Ascomycota</taxon>
        <taxon>Pezizomycotina</taxon>
        <taxon>Sordariomycetes</taxon>
        <taxon>Hypocreomycetidae</taxon>
        <taxon>Hypocreales</taxon>
        <taxon>Ophiocordycipitaceae</taxon>
        <taxon>Purpureocillium</taxon>
    </lineage>
</organism>
<dbReference type="EMBL" id="CP086356">
    <property type="protein sequence ID" value="UNI17797.1"/>
    <property type="molecule type" value="Genomic_DNA"/>
</dbReference>
<dbReference type="RefSeq" id="XP_047841278.1">
    <property type="nucleotide sequence ID" value="XM_047985301.1"/>
</dbReference>
<dbReference type="InterPro" id="IPR029041">
    <property type="entry name" value="FAD-linked_oxidoreductase-like"/>
</dbReference>
<keyword evidence="9" id="KW-1185">Reference proteome</keyword>
<evidence type="ECO:0000256" key="6">
    <source>
        <dbReference type="SAM" id="MobiDB-lite"/>
    </source>
</evidence>
<keyword evidence="4 5" id="KW-0642">Proline metabolism</keyword>
<comment type="catalytic activity">
    <reaction evidence="5">
        <text>L-proline + a quinone = (S)-1-pyrroline-5-carboxylate + a quinol + H(+)</text>
        <dbReference type="Rhea" id="RHEA:23784"/>
        <dbReference type="ChEBI" id="CHEBI:15378"/>
        <dbReference type="ChEBI" id="CHEBI:17388"/>
        <dbReference type="ChEBI" id="CHEBI:24646"/>
        <dbReference type="ChEBI" id="CHEBI:60039"/>
        <dbReference type="ChEBI" id="CHEBI:132124"/>
        <dbReference type="EC" id="1.5.5.2"/>
    </reaction>
</comment>
<dbReference type="Gene3D" id="3.20.20.220">
    <property type="match status" value="1"/>
</dbReference>
<dbReference type="KEGG" id="ptkz:JDV02_004116"/>
<name>A0A9Q8QFL7_9HYPO</name>
<dbReference type="InterPro" id="IPR015659">
    <property type="entry name" value="Proline_oxidase"/>
</dbReference>
<feature type="domain" description="Proline dehydrogenase" evidence="7">
    <location>
        <begin position="186"/>
        <end position="453"/>
    </location>
</feature>
<dbReference type="SUPFAM" id="SSF51730">
    <property type="entry name" value="FAD-linked oxidoreductase"/>
    <property type="match status" value="1"/>
</dbReference>
<feature type="region of interest" description="Disordered" evidence="6">
    <location>
        <begin position="339"/>
        <end position="358"/>
    </location>
</feature>
<dbReference type="InterPro" id="IPR002872">
    <property type="entry name" value="Proline_DH_dom"/>
</dbReference>
<dbReference type="GO" id="GO:0004657">
    <property type="term" value="F:proline dehydrogenase activity"/>
    <property type="evidence" value="ECO:0007669"/>
    <property type="project" value="UniProtKB-EC"/>
</dbReference>
<dbReference type="OrthoDB" id="5464at2759"/>
<evidence type="ECO:0000256" key="2">
    <source>
        <dbReference type="ARBA" id="ARBA00012695"/>
    </source>
</evidence>
<keyword evidence="5" id="KW-0285">Flavoprotein</keyword>
<dbReference type="GO" id="GO:0010133">
    <property type="term" value="P:L-proline catabolic process to L-glutamate"/>
    <property type="evidence" value="ECO:0007669"/>
    <property type="project" value="TreeGrafter"/>
</dbReference>
<comment type="similarity">
    <text evidence="1 5">Belongs to the proline oxidase family.</text>
</comment>
<reference evidence="8" key="1">
    <citation type="submission" date="2021-11" db="EMBL/GenBank/DDBJ databases">
        <title>Purpureocillium_takamizusanense_genome.</title>
        <authorList>
            <person name="Nguyen N.-H."/>
        </authorList>
    </citation>
    <scope>NUCLEOTIDE SEQUENCE</scope>
    <source>
        <strain evidence="8">PT3</strain>
    </source>
</reference>